<evidence type="ECO:0000313" key="2">
    <source>
        <dbReference type="EMBL" id="GLC60810.1"/>
    </source>
</evidence>
<dbReference type="Proteomes" id="UP001165080">
    <property type="component" value="Unassembled WGS sequence"/>
</dbReference>
<feature type="compositionally biased region" description="Low complexity" evidence="1">
    <location>
        <begin position="36"/>
        <end position="45"/>
    </location>
</feature>
<organism evidence="2 3">
    <name type="scientific">Pleodorina starrii</name>
    <dbReference type="NCBI Taxonomy" id="330485"/>
    <lineage>
        <taxon>Eukaryota</taxon>
        <taxon>Viridiplantae</taxon>
        <taxon>Chlorophyta</taxon>
        <taxon>core chlorophytes</taxon>
        <taxon>Chlorophyceae</taxon>
        <taxon>CS clade</taxon>
        <taxon>Chlamydomonadales</taxon>
        <taxon>Volvocaceae</taxon>
        <taxon>Pleodorina</taxon>
    </lineage>
</organism>
<sequence length="256" mass="26937">MFVGMESAASRRRQRQLPTTPAARESASARWHQPGASAAAATWTAEELSYTAGRLSPESTRQHQQAEQPRRVPPPATQLMTPTRTSSAVAAAAVPSVAAGKEEEAQVVQAEELQPQLRLDRCAEATSRLVRPTGRSPAASAVAAAVAQLPRPSLAVVVGDVAQPLGWWEPTRGSFARLPNHLGRPRSDDPAVGYRDDGNDDDGSGGGGGGRSRPPQLVVVVVVPLEGLLSPEEKPRRARLPPPSPLPPLPAAGPDQ</sequence>
<feature type="compositionally biased region" description="Basic and acidic residues" evidence="1">
    <location>
        <begin position="185"/>
        <end position="197"/>
    </location>
</feature>
<name>A0A9W6F9K2_9CHLO</name>
<comment type="caution">
    <text evidence="2">The sequence shown here is derived from an EMBL/GenBank/DDBJ whole genome shotgun (WGS) entry which is preliminary data.</text>
</comment>
<dbReference type="EMBL" id="BRXU01000039">
    <property type="protein sequence ID" value="GLC60810.1"/>
    <property type="molecule type" value="Genomic_DNA"/>
</dbReference>
<reference evidence="2 3" key="1">
    <citation type="journal article" date="2023" name="Commun. Biol.">
        <title>Reorganization of the ancestral sex-determining regions during the evolution of trioecy in Pleodorina starrii.</title>
        <authorList>
            <person name="Takahashi K."/>
            <person name="Suzuki S."/>
            <person name="Kawai-Toyooka H."/>
            <person name="Yamamoto K."/>
            <person name="Hamaji T."/>
            <person name="Ootsuki R."/>
            <person name="Yamaguchi H."/>
            <person name="Kawachi M."/>
            <person name="Higashiyama T."/>
            <person name="Nozaki H."/>
        </authorList>
    </citation>
    <scope>NUCLEOTIDE SEQUENCE [LARGE SCALE GENOMIC DNA]</scope>
    <source>
        <strain evidence="2 3">NIES-4479</strain>
    </source>
</reference>
<feature type="compositionally biased region" description="Polar residues" evidence="1">
    <location>
        <begin position="57"/>
        <end position="67"/>
    </location>
</feature>
<feature type="compositionally biased region" description="Pro residues" evidence="1">
    <location>
        <begin position="240"/>
        <end position="256"/>
    </location>
</feature>
<dbReference type="AlphaFoldDB" id="A0A9W6F9K2"/>
<feature type="region of interest" description="Disordered" evidence="1">
    <location>
        <begin position="230"/>
        <end position="256"/>
    </location>
</feature>
<keyword evidence="3" id="KW-1185">Reference proteome</keyword>
<feature type="region of interest" description="Disordered" evidence="1">
    <location>
        <begin position="176"/>
        <end position="217"/>
    </location>
</feature>
<evidence type="ECO:0000313" key="3">
    <source>
        <dbReference type="Proteomes" id="UP001165080"/>
    </source>
</evidence>
<protein>
    <submittedName>
        <fullName evidence="2">Uncharacterized protein</fullName>
    </submittedName>
</protein>
<feature type="region of interest" description="Disordered" evidence="1">
    <location>
        <begin position="1"/>
        <end position="87"/>
    </location>
</feature>
<proteinExistence type="predicted"/>
<gene>
    <name evidence="2" type="primary">PLEST012122</name>
    <name evidence="2" type="ORF">PLESTB_001678600</name>
</gene>
<evidence type="ECO:0000256" key="1">
    <source>
        <dbReference type="SAM" id="MobiDB-lite"/>
    </source>
</evidence>
<accession>A0A9W6F9K2</accession>